<evidence type="ECO:0000256" key="2">
    <source>
        <dbReference type="SAM" id="MobiDB-lite"/>
    </source>
</evidence>
<dbReference type="AlphaFoldDB" id="A0A177WZ19"/>
<feature type="signal peptide" evidence="3">
    <location>
        <begin position="1"/>
        <end position="20"/>
    </location>
</feature>
<dbReference type="VEuPathDB" id="FungiDB:BDEG_28319"/>
<protein>
    <submittedName>
        <fullName evidence="4">Uncharacterized protein</fullName>
    </submittedName>
</protein>
<organism evidence="4 5">
    <name type="scientific">Batrachochytrium dendrobatidis (strain JEL423)</name>
    <dbReference type="NCBI Taxonomy" id="403673"/>
    <lineage>
        <taxon>Eukaryota</taxon>
        <taxon>Fungi</taxon>
        <taxon>Fungi incertae sedis</taxon>
        <taxon>Chytridiomycota</taxon>
        <taxon>Chytridiomycota incertae sedis</taxon>
        <taxon>Chytridiomycetes</taxon>
        <taxon>Rhizophydiales</taxon>
        <taxon>Rhizophydiales incertae sedis</taxon>
        <taxon>Batrachochytrium</taxon>
    </lineage>
</organism>
<evidence type="ECO:0000256" key="1">
    <source>
        <dbReference type="SAM" id="Coils"/>
    </source>
</evidence>
<keyword evidence="3" id="KW-0732">Signal</keyword>
<feature type="coiled-coil region" evidence="1">
    <location>
        <begin position="76"/>
        <end position="165"/>
    </location>
</feature>
<evidence type="ECO:0000313" key="4">
    <source>
        <dbReference type="EMBL" id="OAJ45158.1"/>
    </source>
</evidence>
<reference evidence="4 5" key="2">
    <citation type="submission" date="2016-05" db="EMBL/GenBank/DDBJ databases">
        <title>Lineage-specific infection strategies underlie the spectrum of fungal disease in amphibians.</title>
        <authorList>
            <person name="Cuomo C.A."/>
            <person name="Farrer R.A."/>
            <person name="James T."/>
            <person name="Longcore J."/>
            <person name="Birren B."/>
        </authorList>
    </citation>
    <scope>NUCLEOTIDE SEQUENCE [LARGE SCALE GENOMIC DNA]</scope>
    <source>
        <strain evidence="4 5">JEL423</strain>
    </source>
</reference>
<evidence type="ECO:0000313" key="5">
    <source>
        <dbReference type="Proteomes" id="UP000077115"/>
    </source>
</evidence>
<feature type="compositionally biased region" description="Low complexity" evidence="2">
    <location>
        <begin position="25"/>
        <end position="46"/>
    </location>
</feature>
<feature type="chain" id="PRO_5008078031" evidence="3">
    <location>
        <begin position="21"/>
        <end position="224"/>
    </location>
</feature>
<keyword evidence="1" id="KW-0175">Coiled coil</keyword>
<dbReference type="EMBL" id="DS022315">
    <property type="protein sequence ID" value="OAJ45158.1"/>
    <property type="molecule type" value="Genomic_DNA"/>
</dbReference>
<reference evidence="4 5" key="1">
    <citation type="submission" date="2006-10" db="EMBL/GenBank/DDBJ databases">
        <title>The Genome Sequence of Batrachochytrium dendrobatidis JEL423.</title>
        <authorList>
            <consortium name="The Broad Institute Genome Sequencing Platform"/>
            <person name="Birren B."/>
            <person name="Lander E."/>
            <person name="Galagan J."/>
            <person name="Cuomo C."/>
            <person name="Devon K."/>
            <person name="Jaffe D."/>
            <person name="Butler J."/>
            <person name="Alvarez P."/>
            <person name="Gnerre S."/>
            <person name="Grabherr M."/>
            <person name="Kleber M."/>
            <person name="Mauceli E."/>
            <person name="Brockman W."/>
            <person name="Young S."/>
            <person name="LaButti K."/>
            <person name="Sykes S."/>
            <person name="DeCaprio D."/>
            <person name="Crawford M."/>
            <person name="Koehrsen M."/>
            <person name="Engels R."/>
            <person name="Montgomery P."/>
            <person name="Pearson M."/>
            <person name="Howarth C."/>
            <person name="Larson L."/>
            <person name="White J."/>
            <person name="O'Leary S."/>
            <person name="Kodira C."/>
            <person name="Zeng Q."/>
            <person name="Yandava C."/>
            <person name="Alvarado L."/>
            <person name="Longcore J."/>
            <person name="James T."/>
        </authorList>
    </citation>
    <scope>NUCLEOTIDE SEQUENCE [LARGE SCALE GENOMIC DNA]</scope>
    <source>
        <strain evidence="4 5">JEL423</strain>
    </source>
</reference>
<dbReference type="Proteomes" id="UP000077115">
    <property type="component" value="Unassembled WGS sequence"/>
</dbReference>
<gene>
    <name evidence="4" type="ORF">BDEG_28319</name>
</gene>
<evidence type="ECO:0000256" key="3">
    <source>
        <dbReference type="SAM" id="SignalP"/>
    </source>
</evidence>
<proteinExistence type="predicted"/>
<accession>A0A177WZ19</accession>
<feature type="region of interest" description="Disordered" evidence="2">
    <location>
        <begin position="23"/>
        <end position="50"/>
    </location>
</feature>
<sequence>MKFSITLLSSILAVCSVTIANPVDSSSTTSTEASTLSASPSATKTAEPTSVPDSLYGDYSGCHLIDSEGVVLIKILVEYSKTADILKQEMEEKRIEIEIQRQKVKTQRKEFDALESEAEESNDAESYGSKIAELELGIEGSREILRKLRKQYWDLDEEFDGLKERLAEFQMKILKYFLGNDGSTPLTINDFPRLESVPGFTECLGEFYSGSLQSLSQSGYETTL</sequence>
<name>A0A177WZ19_BATDL</name>